<dbReference type="SUPFAM" id="SSF52540">
    <property type="entry name" value="P-loop containing nucleoside triphosphate hydrolases"/>
    <property type="match status" value="1"/>
</dbReference>
<keyword evidence="3" id="KW-0862">Zinc</keyword>
<comment type="caution">
    <text evidence="7">The sequence shown here is derived from an EMBL/GenBank/DDBJ whole genome shotgun (WGS) entry which is preliminary data.</text>
</comment>
<dbReference type="HAMAP" id="MF_01820">
    <property type="entry name" value="GTPase_RsgA"/>
    <property type="match status" value="1"/>
</dbReference>
<evidence type="ECO:0000256" key="4">
    <source>
        <dbReference type="SAM" id="MobiDB-lite"/>
    </source>
</evidence>
<keyword evidence="3" id="KW-0479">Metal-binding</keyword>
<dbReference type="AlphaFoldDB" id="A0A2A5CHN8"/>
<keyword evidence="3" id="KW-0378">Hydrolase</keyword>
<dbReference type="GO" id="GO:0005737">
    <property type="term" value="C:cytoplasm"/>
    <property type="evidence" value="ECO:0007669"/>
    <property type="project" value="UniProtKB-SubCell"/>
</dbReference>
<comment type="caution">
    <text evidence="3">Lacks conserved residue(s) required for the propagation of feature annotation.</text>
</comment>
<comment type="subunit">
    <text evidence="3">Monomer. Associates with 30S ribosomal subunit, binds 16S rRNA.</text>
</comment>
<keyword evidence="3" id="KW-0699">rRNA-binding</keyword>
<evidence type="ECO:0000313" key="7">
    <source>
        <dbReference type="EMBL" id="PCJ43404.1"/>
    </source>
</evidence>
<comment type="similarity">
    <text evidence="3">Belongs to the TRAFAC class YlqF/YawG GTPase family. RsgA subfamily.</text>
</comment>
<dbReference type="NCBIfam" id="NF008931">
    <property type="entry name" value="PRK12288.1"/>
    <property type="match status" value="1"/>
</dbReference>
<feature type="binding site" evidence="3">
    <location>
        <begin position="162"/>
        <end position="165"/>
    </location>
    <ligand>
        <name>GTP</name>
        <dbReference type="ChEBI" id="CHEBI:37565"/>
    </ligand>
</feature>
<dbReference type="PANTHER" id="PTHR32120">
    <property type="entry name" value="SMALL RIBOSOMAL SUBUNIT BIOGENESIS GTPASE RSGA"/>
    <property type="match status" value="1"/>
</dbReference>
<name>A0A2A5CHN8_9GAMM</name>
<evidence type="ECO:0000259" key="6">
    <source>
        <dbReference type="PROSITE" id="PS51721"/>
    </source>
</evidence>
<evidence type="ECO:0000256" key="2">
    <source>
        <dbReference type="ARBA" id="ARBA00023134"/>
    </source>
</evidence>
<dbReference type="GO" id="GO:0042274">
    <property type="term" value="P:ribosomal small subunit biogenesis"/>
    <property type="evidence" value="ECO:0007669"/>
    <property type="project" value="UniProtKB-UniRule"/>
</dbReference>
<feature type="binding site" evidence="3">
    <location>
        <position position="311"/>
    </location>
    <ligand>
        <name>Zn(2+)</name>
        <dbReference type="ChEBI" id="CHEBI:29105"/>
    </ligand>
</feature>
<dbReference type="CDD" id="cd01854">
    <property type="entry name" value="YjeQ_EngC"/>
    <property type="match status" value="1"/>
</dbReference>
<keyword evidence="3" id="KW-0963">Cytoplasm</keyword>
<comment type="subcellular location">
    <subcellularLocation>
        <location evidence="3">Cytoplasm</location>
    </subcellularLocation>
</comment>
<dbReference type="GO" id="GO:0046872">
    <property type="term" value="F:metal ion binding"/>
    <property type="evidence" value="ECO:0007669"/>
    <property type="project" value="UniProtKB-KW"/>
</dbReference>
<dbReference type="NCBIfam" id="TIGR00157">
    <property type="entry name" value="ribosome small subunit-dependent GTPase A"/>
    <property type="match status" value="1"/>
</dbReference>
<feature type="compositionally biased region" description="Acidic residues" evidence="4">
    <location>
        <begin position="32"/>
        <end position="42"/>
    </location>
</feature>
<dbReference type="EC" id="3.6.1.-" evidence="3"/>
<evidence type="ECO:0000256" key="3">
    <source>
        <dbReference type="HAMAP-Rule" id="MF_01820"/>
    </source>
</evidence>
<feature type="domain" description="CP-type G" evidence="6">
    <location>
        <begin position="106"/>
        <end position="274"/>
    </location>
</feature>
<protein>
    <recommendedName>
        <fullName evidence="3">Small ribosomal subunit biogenesis GTPase RsgA</fullName>
        <ecNumber evidence="3">3.6.1.-</ecNumber>
    </recommendedName>
</protein>
<feature type="binding site" evidence="3">
    <location>
        <position position="305"/>
    </location>
    <ligand>
        <name>Zn(2+)</name>
        <dbReference type="ChEBI" id="CHEBI:29105"/>
    </ligand>
</feature>
<dbReference type="GO" id="GO:0019843">
    <property type="term" value="F:rRNA binding"/>
    <property type="evidence" value="ECO:0007669"/>
    <property type="project" value="UniProtKB-KW"/>
</dbReference>
<dbReference type="GO" id="GO:0003924">
    <property type="term" value="F:GTPase activity"/>
    <property type="evidence" value="ECO:0007669"/>
    <property type="project" value="UniProtKB-UniRule"/>
</dbReference>
<dbReference type="Gene3D" id="2.40.50.140">
    <property type="entry name" value="Nucleic acid-binding proteins"/>
    <property type="match status" value="1"/>
</dbReference>
<feature type="region of interest" description="Disordered" evidence="4">
    <location>
        <begin position="23"/>
        <end position="46"/>
    </location>
</feature>
<dbReference type="InterPro" id="IPR010914">
    <property type="entry name" value="RsgA_GTPase_dom"/>
</dbReference>
<feature type="binding site" evidence="3">
    <location>
        <position position="303"/>
    </location>
    <ligand>
        <name>Zn(2+)</name>
        <dbReference type="ChEBI" id="CHEBI:29105"/>
    </ligand>
</feature>
<reference evidence="8" key="1">
    <citation type="submission" date="2017-08" db="EMBL/GenBank/DDBJ databases">
        <title>A dynamic microbial community with high functional redundancy inhabits the cold, oxic subseafloor aquifer.</title>
        <authorList>
            <person name="Tully B.J."/>
            <person name="Wheat C.G."/>
            <person name="Glazer B.T."/>
            <person name="Huber J.A."/>
        </authorList>
    </citation>
    <scope>NUCLEOTIDE SEQUENCE [LARGE SCALE GENOMIC DNA]</scope>
</reference>
<comment type="function">
    <text evidence="3">One of several proteins that assist in the late maturation steps of the functional core of the 30S ribosomal subunit. Helps release RbfA from mature subunits. May play a role in the assembly of ribosomal proteins into the subunit. Circularly permuted GTPase that catalyzes slow GTP hydrolysis, GTPase activity is stimulated by the 30S ribosomal subunit.</text>
</comment>
<proteinExistence type="inferred from homology"/>
<dbReference type="InterPro" id="IPR012340">
    <property type="entry name" value="NA-bd_OB-fold"/>
</dbReference>
<keyword evidence="3" id="KW-0690">Ribosome biogenesis</keyword>
<dbReference type="GO" id="GO:0005525">
    <property type="term" value="F:GTP binding"/>
    <property type="evidence" value="ECO:0007669"/>
    <property type="project" value="UniProtKB-UniRule"/>
</dbReference>
<dbReference type="EMBL" id="NVWI01000001">
    <property type="protein sequence ID" value="PCJ43404.1"/>
    <property type="molecule type" value="Genomic_DNA"/>
</dbReference>
<dbReference type="PROSITE" id="PS51721">
    <property type="entry name" value="G_CP"/>
    <property type="match status" value="1"/>
</dbReference>
<dbReference type="PROSITE" id="PS50936">
    <property type="entry name" value="ENGC_GTPASE"/>
    <property type="match status" value="1"/>
</dbReference>
<dbReference type="InterPro" id="IPR030378">
    <property type="entry name" value="G_CP_dom"/>
</dbReference>
<evidence type="ECO:0000259" key="5">
    <source>
        <dbReference type="PROSITE" id="PS50936"/>
    </source>
</evidence>
<dbReference type="Pfam" id="PF03193">
    <property type="entry name" value="RsgA_GTPase"/>
    <property type="match status" value="1"/>
</dbReference>
<dbReference type="Gene3D" id="3.40.50.300">
    <property type="entry name" value="P-loop containing nucleotide triphosphate hydrolases"/>
    <property type="match status" value="1"/>
</dbReference>
<evidence type="ECO:0000313" key="8">
    <source>
        <dbReference type="Proteomes" id="UP000228987"/>
    </source>
</evidence>
<dbReference type="InterPro" id="IPR027417">
    <property type="entry name" value="P-loop_NTPase"/>
</dbReference>
<keyword evidence="3" id="KW-0694">RNA-binding</keyword>
<evidence type="ECO:0000256" key="1">
    <source>
        <dbReference type="ARBA" id="ARBA00022741"/>
    </source>
</evidence>
<dbReference type="PANTHER" id="PTHR32120:SF11">
    <property type="entry name" value="SMALL RIBOSOMAL SUBUNIT BIOGENESIS GTPASE RSGA 1, MITOCHONDRIAL-RELATED"/>
    <property type="match status" value="1"/>
</dbReference>
<dbReference type="Gene3D" id="1.10.40.50">
    <property type="entry name" value="Probable gtpase engc, domain 3"/>
    <property type="match status" value="1"/>
</dbReference>
<keyword evidence="2 3" id="KW-0342">GTP-binding</keyword>
<feature type="binding site" evidence="3">
    <location>
        <position position="298"/>
    </location>
    <ligand>
        <name>Zn(2+)</name>
        <dbReference type="ChEBI" id="CHEBI:29105"/>
    </ligand>
</feature>
<comment type="cofactor">
    <cofactor evidence="3">
        <name>Zn(2+)</name>
        <dbReference type="ChEBI" id="CHEBI:29105"/>
    </cofactor>
    <text evidence="3">Binds 1 zinc ion per subunit.</text>
</comment>
<dbReference type="Proteomes" id="UP000228987">
    <property type="component" value="Unassembled WGS sequence"/>
</dbReference>
<gene>
    <name evidence="3" type="primary">rsgA</name>
    <name evidence="7" type="ORF">COA71_00595</name>
</gene>
<accession>A0A2A5CHN8</accession>
<dbReference type="InterPro" id="IPR004881">
    <property type="entry name" value="Ribosome_biogen_GTPase_RsgA"/>
</dbReference>
<organism evidence="7 8">
    <name type="scientific">SAR86 cluster bacterium</name>
    <dbReference type="NCBI Taxonomy" id="2030880"/>
    <lineage>
        <taxon>Bacteria</taxon>
        <taxon>Pseudomonadati</taxon>
        <taxon>Pseudomonadota</taxon>
        <taxon>Gammaproteobacteria</taxon>
        <taxon>SAR86 cluster</taxon>
    </lineage>
</organism>
<feature type="domain" description="EngC GTPase" evidence="5">
    <location>
        <begin position="123"/>
        <end position="272"/>
    </location>
</feature>
<sequence length="339" mass="37770">MKKKHLNRRQLWRIQKIQDDYAARAERKHDSADDEQTPDDLGPEEKGLVISHFGQQLDIEALEGKETGEIFRCHQRSNLEPLVTGDHVIWRRGTPTGVVIANLQRNSLLQRPNNFAELKPVAANIDNVIIVIAPEPQAHANLIDRYLVATENSQLRPLILLNKLDLLNADKHSGLQELLQRYSAINYATLMVSSKTGEGINELQEYLEGQTSIFVGQSGVGKSALINALLPGVNTLEGSLSKARGKGRHTTTSARLFHFPAGGDLIDSPGIREFGMWHMSPAEVFRGFIEFQAFTGLCKFRDCQHKQEPGCALKAAVDAGDIHAQRIQSYQQILQSLNE</sequence>
<keyword evidence="1 3" id="KW-0547">Nucleotide-binding</keyword>